<reference evidence="4" key="1">
    <citation type="submission" date="2017-02" db="UniProtKB">
        <authorList>
            <consortium name="WormBaseParasite"/>
        </authorList>
    </citation>
    <scope>IDENTIFICATION</scope>
</reference>
<evidence type="ECO:0000313" key="3">
    <source>
        <dbReference type="Proteomes" id="UP000271162"/>
    </source>
</evidence>
<accession>A0A0N4YH02</accession>
<dbReference type="Proteomes" id="UP000271162">
    <property type="component" value="Unassembled WGS sequence"/>
</dbReference>
<dbReference type="AlphaFoldDB" id="A0A0N4YH02"/>
<protein>
    <submittedName>
        <fullName evidence="4">MADF domain-containing protein</fullName>
    </submittedName>
</protein>
<dbReference type="PROSITE" id="PS51029">
    <property type="entry name" value="MADF"/>
    <property type="match status" value="1"/>
</dbReference>
<keyword evidence="3" id="KW-1185">Reference proteome</keyword>
<name>A0A0N4YH02_NIPBR</name>
<dbReference type="InterPro" id="IPR006578">
    <property type="entry name" value="MADF-dom"/>
</dbReference>
<gene>
    <name evidence="2" type="ORF">NBR_LOCUS16111</name>
</gene>
<evidence type="ECO:0000313" key="4">
    <source>
        <dbReference type="WBParaSite" id="NBR_0001611001-mRNA-1"/>
    </source>
</evidence>
<dbReference type="Pfam" id="PF10545">
    <property type="entry name" value="MADF_DNA_bdg"/>
    <property type="match status" value="1"/>
</dbReference>
<sequence length="137" mass="15492">MGRVKRDVLSTYFGAHGQSGNEYFCLDYGIINTRFMHVGLVGSVVCLRVYGMFDANDKSLTTLKDVAQSELKMSGTQMSAKTEVNSTLPLGFGESRSLIAFVHLHPDMWDERNPGYKDFARRTQSWHMVKNDMEDSL</sequence>
<evidence type="ECO:0000313" key="2">
    <source>
        <dbReference type="EMBL" id="VDL79705.1"/>
    </source>
</evidence>
<dbReference type="WBParaSite" id="NBR_0001611001-mRNA-1">
    <property type="protein sequence ID" value="NBR_0001611001-mRNA-1"/>
    <property type="gene ID" value="NBR_0001611001"/>
</dbReference>
<proteinExistence type="predicted"/>
<dbReference type="EMBL" id="UYSL01022044">
    <property type="protein sequence ID" value="VDL79705.1"/>
    <property type="molecule type" value="Genomic_DNA"/>
</dbReference>
<evidence type="ECO:0000259" key="1">
    <source>
        <dbReference type="PROSITE" id="PS51029"/>
    </source>
</evidence>
<feature type="domain" description="MADF" evidence="1">
    <location>
        <begin position="97"/>
        <end position="137"/>
    </location>
</feature>
<organism evidence="4">
    <name type="scientific">Nippostrongylus brasiliensis</name>
    <name type="common">Rat hookworm</name>
    <dbReference type="NCBI Taxonomy" id="27835"/>
    <lineage>
        <taxon>Eukaryota</taxon>
        <taxon>Metazoa</taxon>
        <taxon>Ecdysozoa</taxon>
        <taxon>Nematoda</taxon>
        <taxon>Chromadorea</taxon>
        <taxon>Rhabditida</taxon>
        <taxon>Rhabditina</taxon>
        <taxon>Rhabditomorpha</taxon>
        <taxon>Strongyloidea</taxon>
        <taxon>Heligmosomidae</taxon>
        <taxon>Nippostrongylus</taxon>
    </lineage>
</organism>
<reference evidence="2 3" key="2">
    <citation type="submission" date="2018-11" db="EMBL/GenBank/DDBJ databases">
        <authorList>
            <consortium name="Pathogen Informatics"/>
        </authorList>
    </citation>
    <scope>NUCLEOTIDE SEQUENCE [LARGE SCALE GENOMIC DNA]</scope>
</reference>